<keyword evidence="2" id="KW-1185">Reference proteome</keyword>
<proteinExistence type="predicted"/>
<dbReference type="EMBL" id="FNRL01000009">
    <property type="protein sequence ID" value="SEA55850.1"/>
    <property type="molecule type" value="Genomic_DNA"/>
</dbReference>
<name>A0A1H4C699_9BACT</name>
<evidence type="ECO:0000313" key="2">
    <source>
        <dbReference type="Proteomes" id="UP000199656"/>
    </source>
</evidence>
<dbReference type="Proteomes" id="UP000199656">
    <property type="component" value="Unassembled WGS sequence"/>
</dbReference>
<accession>A0A1H4C699</accession>
<dbReference type="STRING" id="408074.SAMN05660909_02485"/>
<evidence type="ECO:0000313" key="1">
    <source>
        <dbReference type="EMBL" id="SEA55850.1"/>
    </source>
</evidence>
<organism evidence="1 2">
    <name type="scientific">Chitinophaga terrae</name>
    <name type="common">ex Kim and Jung 2007</name>
    <dbReference type="NCBI Taxonomy" id="408074"/>
    <lineage>
        <taxon>Bacteria</taxon>
        <taxon>Pseudomonadati</taxon>
        <taxon>Bacteroidota</taxon>
        <taxon>Chitinophagia</taxon>
        <taxon>Chitinophagales</taxon>
        <taxon>Chitinophagaceae</taxon>
        <taxon>Chitinophaga</taxon>
    </lineage>
</organism>
<reference evidence="2" key="1">
    <citation type="submission" date="2016-10" db="EMBL/GenBank/DDBJ databases">
        <authorList>
            <person name="Varghese N."/>
            <person name="Submissions S."/>
        </authorList>
    </citation>
    <scope>NUCLEOTIDE SEQUENCE [LARGE SCALE GENOMIC DNA]</scope>
    <source>
        <strain evidence="2">DSM 23920</strain>
    </source>
</reference>
<dbReference type="AlphaFoldDB" id="A0A1H4C699"/>
<sequence length="126" mass="14622">MENLDYSVDSTILPWGNLLSLEDALDIDADNKKNGDWRPTLKPFFANFEGEHYLVETDKLSGRYGMIFFYSPNMTFATDPVPYFDNLEAMLITIMKSFEAKAQWYDYEKSFNAGIDYNLAEKITQE</sequence>
<protein>
    <submittedName>
        <fullName evidence="1">Uncharacterized protein</fullName>
    </submittedName>
</protein>
<gene>
    <name evidence="1" type="ORF">SAMN05660909_02485</name>
</gene>